<keyword evidence="3" id="KW-1185">Reference proteome</keyword>
<organism evidence="2 3">
    <name type="scientific">Sungkyunkwania multivorans</name>
    <dbReference type="NCBI Taxonomy" id="1173618"/>
    <lineage>
        <taxon>Bacteria</taxon>
        <taxon>Pseudomonadati</taxon>
        <taxon>Bacteroidota</taxon>
        <taxon>Flavobacteriia</taxon>
        <taxon>Flavobacteriales</taxon>
        <taxon>Flavobacteriaceae</taxon>
        <taxon>Sungkyunkwania</taxon>
    </lineage>
</organism>
<proteinExistence type="predicted"/>
<protein>
    <submittedName>
        <fullName evidence="2">Uncharacterized protein</fullName>
    </submittedName>
</protein>
<dbReference type="EMBL" id="JBHTJH010000017">
    <property type="protein sequence ID" value="MFD0863432.1"/>
    <property type="molecule type" value="Genomic_DNA"/>
</dbReference>
<evidence type="ECO:0000313" key="3">
    <source>
        <dbReference type="Proteomes" id="UP001596978"/>
    </source>
</evidence>
<dbReference type="Proteomes" id="UP001596978">
    <property type="component" value="Unassembled WGS sequence"/>
</dbReference>
<gene>
    <name evidence="2" type="ORF">ACFQ1M_14550</name>
</gene>
<feature type="signal peptide" evidence="1">
    <location>
        <begin position="1"/>
        <end position="19"/>
    </location>
</feature>
<dbReference type="RefSeq" id="WP_386409469.1">
    <property type="nucleotide sequence ID" value="NZ_JBHTJH010000017.1"/>
</dbReference>
<reference evidence="3" key="1">
    <citation type="journal article" date="2019" name="Int. J. Syst. Evol. Microbiol.">
        <title>The Global Catalogue of Microorganisms (GCM) 10K type strain sequencing project: providing services to taxonomists for standard genome sequencing and annotation.</title>
        <authorList>
            <consortium name="The Broad Institute Genomics Platform"/>
            <consortium name="The Broad Institute Genome Sequencing Center for Infectious Disease"/>
            <person name="Wu L."/>
            <person name="Ma J."/>
        </authorList>
    </citation>
    <scope>NUCLEOTIDE SEQUENCE [LARGE SCALE GENOMIC DNA]</scope>
    <source>
        <strain evidence="3">CCUG 62952</strain>
    </source>
</reference>
<comment type="caution">
    <text evidence="2">The sequence shown here is derived from an EMBL/GenBank/DDBJ whole genome shotgun (WGS) entry which is preliminary data.</text>
</comment>
<evidence type="ECO:0000313" key="2">
    <source>
        <dbReference type="EMBL" id="MFD0863432.1"/>
    </source>
</evidence>
<keyword evidence="1" id="KW-0732">Signal</keyword>
<evidence type="ECO:0000256" key="1">
    <source>
        <dbReference type="SAM" id="SignalP"/>
    </source>
</evidence>
<sequence>MKRLFLLFNLLVIVTIGFAQSTSCNCCTDNHQAFDFWEGTWEVSKPDGSEAGTNVIDKIQDGCILRENWTSASAGYTGTSYNFYNAQKNQWEQIWVDNQGGSLHLKGNRVGNQMILESDELKNQQGQLYKNRVTWTLNEDGSVRQLWEYLQGEKVVGVAFDGLYKKKVQE</sequence>
<feature type="chain" id="PRO_5045260955" evidence="1">
    <location>
        <begin position="20"/>
        <end position="170"/>
    </location>
</feature>
<accession>A0ABW3D2W2</accession>
<name>A0ABW3D2W2_9FLAO</name>